<dbReference type="Pfam" id="PF17853">
    <property type="entry name" value="GGDEF_2"/>
    <property type="match status" value="1"/>
</dbReference>
<dbReference type="InterPro" id="IPR041359">
    <property type="entry name" value="MetOD1"/>
</dbReference>
<proteinExistence type="inferred from homology"/>
<feature type="domain" description="CdaR GGDEF-like" evidence="3">
    <location>
        <begin position="297"/>
        <end position="410"/>
    </location>
</feature>
<evidence type="ECO:0000259" key="3">
    <source>
        <dbReference type="Pfam" id="PF17853"/>
    </source>
</evidence>
<organism evidence="5 6">
    <name type="scientific">Sulfobacillus thermosulfidooxidans</name>
    <dbReference type="NCBI Taxonomy" id="28034"/>
    <lineage>
        <taxon>Bacteria</taxon>
        <taxon>Bacillati</taxon>
        <taxon>Bacillota</taxon>
        <taxon>Clostridia</taxon>
        <taxon>Eubacteriales</taxon>
        <taxon>Clostridiales Family XVII. Incertae Sedis</taxon>
        <taxon>Sulfobacillus</taxon>
    </lineage>
</organism>
<dbReference type="Pfam" id="PF13556">
    <property type="entry name" value="HTH_30"/>
    <property type="match status" value="1"/>
</dbReference>
<dbReference type="Pfam" id="PF18546">
    <property type="entry name" value="MetOD1"/>
    <property type="match status" value="1"/>
</dbReference>
<dbReference type="Gene3D" id="1.10.10.2840">
    <property type="entry name" value="PucR C-terminal helix-turn-helix domain"/>
    <property type="match status" value="1"/>
</dbReference>
<name>A0A2T2WUC7_SULTH</name>
<evidence type="ECO:0000256" key="1">
    <source>
        <dbReference type="ARBA" id="ARBA00006754"/>
    </source>
</evidence>
<evidence type="ECO:0000259" key="4">
    <source>
        <dbReference type="Pfam" id="PF18546"/>
    </source>
</evidence>
<dbReference type="InterPro" id="IPR051448">
    <property type="entry name" value="CdaR-like_regulators"/>
</dbReference>
<comment type="caution">
    <text evidence="5">The sequence shown here is derived from an EMBL/GenBank/DDBJ whole genome shotgun (WGS) entry which is preliminary data.</text>
</comment>
<dbReference type="InterPro" id="IPR025736">
    <property type="entry name" value="PucR_C-HTH_dom"/>
</dbReference>
<dbReference type="InterPro" id="IPR042070">
    <property type="entry name" value="PucR_C-HTH_sf"/>
</dbReference>
<dbReference type="Proteomes" id="UP000242705">
    <property type="component" value="Unassembled WGS sequence"/>
</dbReference>
<reference evidence="5 6" key="1">
    <citation type="journal article" date="2014" name="BMC Genomics">
        <title>Comparison of environmental and isolate Sulfobacillus genomes reveals diverse carbon, sulfur, nitrogen, and hydrogen metabolisms.</title>
        <authorList>
            <person name="Justice N.B."/>
            <person name="Norman A."/>
            <person name="Brown C.T."/>
            <person name="Singh A."/>
            <person name="Thomas B.C."/>
            <person name="Banfield J.F."/>
        </authorList>
    </citation>
    <scope>NUCLEOTIDE SEQUENCE [LARGE SCALE GENOMIC DNA]</scope>
    <source>
        <strain evidence="5">AMDSBA5</strain>
    </source>
</reference>
<protein>
    <recommendedName>
        <fullName evidence="7">PucR C-terminal helix-turn-helix domain-containing protein</fullName>
    </recommendedName>
</protein>
<evidence type="ECO:0008006" key="7">
    <source>
        <dbReference type="Google" id="ProtNLM"/>
    </source>
</evidence>
<evidence type="ECO:0000313" key="5">
    <source>
        <dbReference type="EMBL" id="PSR25830.1"/>
    </source>
</evidence>
<feature type="domain" description="Metanogen output" evidence="4">
    <location>
        <begin position="53"/>
        <end position="133"/>
    </location>
</feature>
<accession>A0A2T2WUC7</accession>
<dbReference type="EMBL" id="PXYX01000025">
    <property type="protein sequence ID" value="PSR25830.1"/>
    <property type="molecule type" value="Genomic_DNA"/>
</dbReference>
<evidence type="ECO:0000313" key="6">
    <source>
        <dbReference type="Proteomes" id="UP000242705"/>
    </source>
</evidence>
<gene>
    <name evidence="5" type="ORF">C7B47_11490</name>
</gene>
<sequence>MTLREEFVERVLAKSSPELSGQMRAVEKSYRIAKWVQQWIADNHLPVHTLSQAVQAVAKFKQAIGAEVHITQDDDQITLNIDACPIAALSRANPRLCLLTCHVLGSTAALTGQPIWVSMEQTWALDDQPCRLVVTTHPPTGPVTIPYVASTDYPPVSAAFWERTEELPTLPLSTELSSLLTDGPKSLPDLLAALESYLNAPIWLEEYNNGPIWGKAPHETHIALSHPVYWRNQLVGRLFIQPETAHSQDIVRWLPVLARLTAMSWAETQILPVSWDEGQQLLKILLSPAYDKKDELLERWNQFCHLSSLCPAQVVVCYHPDVKARDRDMTMLRLQQHTRMHASHSLILVGWFQDVLVGLMPKALSESVLHPWTEIIRQSLPMPLGIGVSQNVSHLEDFSYAFHEALQSARFAFEHEIDKPLSISSMPGIRLLPYYQKLPEFKAYCVKLLQPLEQEDHLHHTDLLTTLKTYITSQMSIKKASARLYIHPGTLKYRLKQIEELTGWNIHDPLSLWEILTGLMVTGQISWETLPSLDLVPVKDLHYQLPFYTFRW</sequence>
<comment type="similarity">
    <text evidence="1">Belongs to the CdaR family.</text>
</comment>
<evidence type="ECO:0000259" key="2">
    <source>
        <dbReference type="Pfam" id="PF13556"/>
    </source>
</evidence>
<dbReference type="InterPro" id="IPR041522">
    <property type="entry name" value="CdaR_GGDEF"/>
</dbReference>
<dbReference type="PANTHER" id="PTHR33744">
    <property type="entry name" value="CARBOHYDRATE DIACID REGULATOR"/>
    <property type="match status" value="1"/>
</dbReference>
<feature type="domain" description="PucR C-terminal helix-turn-helix" evidence="2">
    <location>
        <begin position="463"/>
        <end position="516"/>
    </location>
</feature>
<dbReference type="AlphaFoldDB" id="A0A2T2WUC7"/>